<dbReference type="GO" id="GO:0016810">
    <property type="term" value="F:hydrolase activity, acting on carbon-nitrogen (but not peptide) bonds"/>
    <property type="evidence" value="ECO:0007669"/>
    <property type="project" value="InterPro"/>
</dbReference>
<keyword evidence="3" id="KW-1185">Reference proteome</keyword>
<dbReference type="GO" id="GO:0005975">
    <property type="term" value="P:carbohydrate metabolic process"/>
    <property type="evidence" value="ECO:0007669"/>
    <property type="project" value="InterPro"/>
</dbReference>
<dbReference type="SUPFAM" id="SSF88713">
    <property type="entry name" value="Glycoside hydrolase/deacetylase"/>
    <property type="match status" value="1"/>
</dbReference>
<name>A0A7X5VIR6_9ACTN</name>
<dbReference type="InterPro" id="IPR011330">
    <property type="entry name" value="Glyco_hydro/deAcase_b/a-brl"/>
</dbReference>
<accession>A0A7X5VIR6</accession>
<dbReference type="PROSITE" id="PS51677">
    <property type="entry name" value="NODB"/>
    <property type="match status" value="1"/>
</dbReference>
<reference evidence="2 3" key="1">
    <citation type="submission" date="2020-03" db="EMBL/GenBank/DDBJ databases">
        <title>Sequencing the genomes of 1000 actinobacteria strains.</title>
        <authorList>
            <person name="Klenk H.-P."/>
        </authorList>
    </citation>
    <scope>NUCLEOTIDE SEQUENCE [LARGE SCALE GENOMIC DNA]</scope>
    <source>
        <strain evidence="2 3">DSM 45490</strain>
    </source>
</reference>
<dbReference type="Proteomes" id="UP000555407">
    <property type="component" value="Unassembled WGS sequence"/>
</dbReference>
<gene>
    <name evidence="2" type="ORF">BJY22_007738</name>
</gene>
<dbReference type="RefSeq" id="WP_167216918.1">
    <property type="nucleotide sequence ID" value="NZ_JAASRO010000001.1"/>
</dbReference>
<proteinExistence type="predicted"/>
<feature type="domain" description="NodB homology" evidence="1">
    <location>
        <begin position="3"/>
        <end position="227"/>
    </location>
</feature>
<organism evidence="2 3">
    <name type="scientific">Kribbella shirazensis</name>
    <dbReference type="NCBI Taxonomy" id="1105143"/>
    <lineage>
        <taxon>Bacteria</taxon>
        <taxon>Bacillati</taxon>
        <taxon>Actinomycetota</taxon>
        <taxon>Actinomycetes</taxon>
        <taxon>Propionibacteriales</taxon>
        <taxon>Kribbellaceae</taxon>
        <taxon>Kribbella</taxon>
    </lineage>
</organism>
<comment type="caution">
    <text evidence="2">The sequence shown here is derived from an EMBL/GenBank/DDBJ whole genome shotgun (WGS) entry which is preliminary data.</text>
</comment>
<evidence type="ECO:0000313" key="2">
    <source>
        <dbReference type="EMBL" id="NIK62021.1"/>
    </source>
</evidence>
<sequence length="227" mass="24214">MSAQLLLTFDDRHVAGWEAALPLFDAVGARVTFFVVEADLLDDQEQAGIRRILSAGHSVGSHGARHRNADQTIAEVGAADYLRTEIVSSVEALRALGASANSFAYPNSRRDDTTDAVLLKVFDRLRGGGPRTTDLMAARSAVVAGNPRVFPARGFDTGRGEVPHLNDAATLSKLLHELAEGGGTLVLYAHEIAPVAPGNHIHPDRLAAVLTEAHNLGLHMIGYDDLD</sequence>
<dbReference type="AlphaFoldDB" id="A0A7X5VIR6"/>
<dbReference type="EMBL" id="JAASRO010000001">
    <property type="protein sequence ID" value="NIK62021.1"/>
    <property type="molecule type" value="Genomic_DNA"/>
</dbReference>
<protein>
    <recommendedName>
        <fullName evidence="1">NodB homology domain-containing protein</fullName>
    </recommendedName>
</protein>
<evidence type="ECO:0000259" key="1">
    <source>
        <dbReference type="PROSITE" id="PS51677"/>
    </source>
</evidence>
<dbReference type="InterPro" id="IPR002509">
    <property type="entry name" value="NODB_dom"/>
</dbReference>
<dbReference type="Pfam" id="PF01522">
    <property type="entry name" value="Polysacc_deac_1"/>
    <property type="match status" value="1"/>
</dbReference>
<dbReference type="Gene3D" id="3.20.20.370">
    <property type="entry name" value="Glycoside hydrolase/deacetylase"/>
    <property type="match status" value="1"/>
</dbReference>
<evidence type="ECO:0000313" key="3">
    <source>
        <dbReference type="Proteomes" id="UP000555407"/>
    </source>
</evidence>